<accession>E8MXK7</accession>
<keyword evidence="3" id="KW-1185">Reference proteome</keyword>
<evidence type="ECO:0000256" key="1">
    <source>
        <dbReference type="SAM" id="Phobius"/>
    </source>
</evidence>
<organism evidence="2 3">
    <name type="scientific">Anaerolinea thermophila (strain DSM 14523 / JCM 11388 / NBRC 100420 / UNI-1)</name>
    <dbReference type="NCBI Taxonomy" id="926569"/>
    <lineage>
        <taxon>Bacteria</taxon>
        <taxon>Bacillati</taxon>
        <taxon>Chloroflexota</taxon>
        <taxon>Anaerolineae</taxon>
        <taxon>Anaerolineales</taxon>
        <taxon>Anaerolineaceae</taxon>
        <taxon>Anaerolinea</taxon>
    </lineage>
</organism>
<dbReference type="STRING" id="926569.ANT_20620"/>
<keyword evidence="1" id="KW-1133">Transmembrane helix</keyword>
<dbReference type="InParanoid" id="E8MXK7"/>
<dbReference type="Proteomes" id="UP000008922">
    <property type="component" value="Chromosome"/>
</dbReference>
<evidence type="ECO:0008006" key="4">
    <source>
        <dbReference type="Google" id="ProtNLM"/>
    </source>
</evidence>
<protein>
    <recommendedName>
        <fullName evidence="4">Pilus assembly protein</fullName>
    </recommendedName>
</protein>
<evidence type="ECO:0000313" key="3">
    <source>
        <dbReference type="Proteomes" id="UP000008922"/>
    </source>
</evidence>
<keyword evidence="1" id="KW-0812">Transmembrane</keyword>
<keyword evidence="1" id="KW-0472">Membrane</keyword>
<dbReference type="HOGENOM" id="CLU_171854_8_2_0"/>
<dbReference type="RefSeq" id="WP_013560458.1">
    <property type="nucleotide sequence ID" value="NC_014960.1"/>
</dbReference>
<dbReference type="AlphaFoldDB" id="E8MXK7"/>
<feature type="transmembrane region" description="Helical" evidence="1">
    <location>
        <begin position="12"/>
        <end position="33"/>
    </location>
</feature>
<name>E8MXK7_ANATU</name>
<proteinExistence type="predicted"/>
<evidence type="ECO:0000313" key="2">
    <source>
        <dbReference type="EMBL" id="BAJ64088.1"/>
    </source>
</evidence>
<reference evidence="2 3" key="1">
    <citation type="submission" date="2010-12" db="EMBL/GenBank/DDBJ databases">
        <title>Whole genome sequence of Anaerolinea thermophila UNI-1.</title>
        <authorList>
            <person name="Narita-Yamada S."/>
            <person name="Kishi E."/>
            <person name="Watanabe Y."/>
            <person name="Takasaki K."/>
            <person name="Ankai A."/>
            <person name="Oguchi A."/>
            <person name="Fukui S."/>
            <person name="Takahashi M."/>
            <person name="Yashiro I."/>
            <person name="Hosoyama A."/>
            <person name="Sekiguchi Y."/>
            <person name="Hanada S."/>
            <person name="Fujita N."/>
        </authorList>
    </citation>
    <scope>NUCLEOTIDE SEQUENCE [LARGE SCALE GENOMIC DNA]</scope>
    <source>
        <strain evidence="3">DSM 14523 / JCM 11388 / NBRC 100420 / UNI-1</strain>
    </source>
</reference>
<gene>
    <name evidence="2" type="ordered locus">ANT_20620</name>
</gene>
<sequence>MLLAAKEKGQGLVEYALILVLVAVVVIVILALLGPAIGNIFSNIVNAI</sequence>
<dbReference type="KEGG" id="atm:ANT_20620"/>
<dbReference type="EMBL" id="AP012029">
    <property type="protein sequence ID" value="BAJ64088.1"/>
    <property type="molecule type" value="Genomic_DNA"/>
</dbReference>